<dbReference type="PROSITE" id="PS50097">
    <property type="entry name" value="BTB"/>
    <property type="match status" value="1"/>
</dbReference>
<dbReference type="Gene3D" id="1.25.40.420">
    <property type="match status" value="1"/>
</dbReference>
<accession>E9GSK6</accession>
<dbReference type="GO" id="GO:0031625">
    <property type="term" value="F:ubiquitin protein ligase binding"/>
    <property type="evidence" value="ECO:0000318"/>
    <property type="project" value="GO_Central"/>
</dbReference>
<dbReference type="KEGG" id="dpx:DAPPUDRAFT_106044"/>
<dbReference type="HOGENOM" id="CLU_050585_1_0_1"/>
<dbReference type="GO" id="GO:0043161">
    <property type="term" value="P:proteasome-mediated ubiquitin-dependent protein catabolic process"/>
    <property type="evidence" value="ECO:0000318"/>
    <property type="project" value="GO_Central"/>
</dbReference>
<dbReference type="Proteomes" id="UP000000305">
    <property type="component" value="Unassembled WGS sequence"/>
</dbReference>
<dbReference type="Gene3D" id="3.30.710.10">
    <property type="entry name" value="Potassium Channel Kv1.1, Chain A"/>
    <property type="match status" value="1"/>
</dbReference>
<dbReference type="GO" id="GO:0005737">
    <property type="term" value="C:cytoplasm"/>
    <property type="evidence" value="ECO:0000318"/>
    <property type="project" value="GO_Central"/>
</dbReference>
<dbReference type="InParanoid" id="E9GSK6"/>
<organism evidence="2 3">
    <name type="scientific">Daphnia pulex</name>
    <name type="common">Water flea</name>
    <dbReference type="NCBI Taxonomy" id="6669"/>
    <lineage>
        <taxon>Eukaryota</taxon>
        <taxon>Metazoa</taxon>
        <taxon>Ecdysozoa</taxon>
        <taxon>Arthropoda</taxon>
        <taxon>Crustacea</taxon>
        <taxon>Branchiopoda</taxon>
        <taxon>Diplostraca</taxon>
        <taxon>Cladocera</taxon>
        <taxon>Anomopoda</taxon>
        <taxon>Daphniidae</taxon>
        <taxon>Daphnia</taxon>
    </lineage>
</organism>
<dbReference type="SMART" id="SM00225">
    <property type="entry name" value="BTB"/>
    <property type="match status" value="1"/>
</dbReference>
<dbReference type="GO" id="GO:0005634">
    <property type="term" value="C:nucleus"/>
    <property type="evidence" value="ECO:0000318"/>
    <property type="project" value="GO_Central"/>
</dbReference>
<dbReference type="PhylomeDB" id="E9GSK6"/>
<dbReference type="OrthoDB" id="6605118at2759"/>
<dbReference type="SUPFAM" id="SSF54695">
    <property type="entry name" value="POZ domain"/>
    <property type="match status" value="1"/>
</dbReference>
<keyword evidence="3" id="KW-1185">Reference proteome</keyword>
<name>E9GSK6_DAPPU</name>
<dbReference type="InterPro" id="IPR000210">
    <property type="entry name" value="BTB/POZ_dom"/>
</dbReference>
<evidence type="ECO:0000313" key="2">
    <source>
        <dbReference type="EMBL" id="EFX77446.1"/>
    </source>
</evidence>
<reference evidence="2 3" key="1">
    <citation type="journal article" date="2011" name="Science">
        <title>The ecoresponsive genome of Daphnia pulex.</title>
        <authorList>
            <person name="Colbourne J.K."/>
            <person name="Pfrender M.E."/>
            <person name="Gilbert D."/>
            <person name="Thomas W.K."/>
            <person name="Tucker A."/>
            <person name="Oakley T.H."/>
            <person name="Tokishita S."/>
            <person name="Aerts A."/>
            <person name="Arnold G.J."/>
            <person name="Basu M.K."/>
            <person name="Bauer D.J."/>
            <person name="Caceres C.E."/>
            <person name="Carmel L."/>
            <person name="Casola C."/>
            <person name="Choi J.H."/>
            <person name="Detter J.C."/>
            <person name="Dong Q."/>
            <person name="Dusheyko S."/>
            <person name="Eads B.D."/>
            <person name="Frohlich T."/>
            <person name="Geiler-Samerotte K.A."/>
            <person name="Gerlach D."/>
            <person name="Hatcher P."/>
            <person name="Jogdeo S."/>
            <person name="Krijgsveld J."/>
            <person name="Kriventseva E.V."/>
            <person name="Kultz D."/>
            <person name="Laforsch C."/>
            <person name="Lindquist E."/>
            <person name="Lopez J."/>
            <person name="Manak J.R."/>
            <person name="Muller J."/>
            <person name="Pangilinan J."/>
            <person name="Patwardhan R.P."/>
            <person name="Pitluck S."/>
            <person name="Pritham E.J."/>
            <person name="Rechtsteiner A."/>
            <person name="Rho M."/>
            <person name="Rogozin I.B."/>
            <person name="Sakarya O."/>
            <person name="Salamov A."/>
            <person name="Schaack S."/>
            <person name="Shapiro H."/>
            <person name="Shiga Y."/>
            <person name="Skalitzky C."/>
            <person name="Smith Z."/>
            <person name="Souvorov A."/>
            <person name="Sung W."/>
            <person name="Tang Z."/>
            <person name="Tsuchiya D."/>
            <person name="Tu H."/>
            <person name="Vos H."/>
            <person name="Wang M."/>
            <person name="Wolf Y.I."/>
            <person name="Yamagata H."/>
            <person name="Yamada T."/>
            <person name="Ye Y."/>
            <person name="Shaw J.R."/>
            <person name="Andrews J."/>
            <person name="Crease T.J."/>
            <person name="Tang H."/>
            <person name="Lucas S.M."/>
            <person name="Robertson H.M."/>
            <person name="Bork P."/>
            <person name="Koonin E.V."/>
            <person name="Zdobnov E.M."/>
            <person name="Grigoriev I.V."/>
            <person name="Lynch M."/>
            <person name="Boore J.L."/>
        </authorList>
    </citation>
    <scope>NUCLEOTIDE SEQUENCE [LARGE SCALE GENOMIC DNA]</scope>
</reference>
<evidence type="ECO:0000313" key="3">
    <source>
        <dbReference type="Proteomes" id="UP000000305"/>
    </source>
</evidence>
<gene>
    <name evidence="2" type="ORF">DAPPUDRAFT_106044</name>
</gene>
<dbReference type="EMBL" id="GL732562">
    <property type="protein sequence ID" value="EFX77446.1"/>
    <property type="molecule type" value="Genomic_DNA"/>
</dbReference>
<dbReference type="AlphaFoldDB" id="E9GSK6"/>
<dbReference type="GO" id="GO:0030162">
    <property type="term" value="P:regulation of proteolysis"/>
    <property type="evidence" value="ECO:0000318"/>
    <property type="project" value="GO_Central"/>
</dbReference>
<dbReference type="eggNOG" id="KOG1987">
    <property type="taxonomic scope" value="Eukaryota"/>
</dbReference>
<protein>
    <recommendedName>
        <fullName evidence="1">BTB domain-containing protein</fullName>
    </recommendedName>
</protein>
<dbReference type="PANTHER" id="PTHR24413">
    <property type="entry name" value="SPECKLE-TYPE POZ PROTEIN"/>
    <property type="match status" value="1"/>
</dbReference>
<evidence type="ECO:0000259" key="1">
    <source>
        <dbReference type="PROSITE" id="PS50097"/>
    </source>
</evidence>
<proteinExistence type="predicted"/>
<feature type="domain" description="BTB" evidence="1">
    <location>
        <begin position="172"/>
        <end position="243"/>
    </location>
</feature>
<sequence length="344" mass="38920">MPIAFKDVDVARLEWTTQLENTNGQTSETFQLDRFQHTCNPYFKVSCTYSFIGDAVKNLAELHFTLVEQPLANGQLHSGGSNGSISNYRPRPRSIWVGFNDKSVPLIESADRSSGEWNNAEKLIVDVNHSGPGLNRSLQLTCLFYIEFRTFGLREANAVKHLAELFAKQTDCDVQFCFRESRLEIGGHVYVLASRSHVFAAAFQNETPDEMAGGQVFVEDNIEPNVFKEMLHYIYSGKTRTPLTEDTAKPLFLAATTYVISDLVKECADFLLRSINLKNAINLMIWAHLNAVGDVEEAALSYAARHGRKIVFQEDFEKLLRNYPELCLVTTRRMIDIISPLPRK</sequence>
<dbReference type="InterPro" id="IPR011333">
    <property type="entry name" value="SKP1/BTB/POZ_sf"/>
</dbReference>
<dbReference type="CDD" id="cd14733">
    <property type="entry name" value="BACK"/>
    <property type="match status" value="1"/>
</dbReference>
<dbReference type="Pfam" id="PF00651">
    <property type="entry name" value="BTB"/>
    <property type="match status" value="1"/>
</dbReference>